<dbReference type="EnsemblMetazoa" id="G21092.1">
    <property type="protein sequence ID" value="G21092.1:cds"/>
    <property type="gene ID" value="G21092"/>
</dbReference>
<dbReference type="GO" id="GO:0005764">
    <property type="term" value="C:lysosome"/>
    <property type="evidence" value="ECO:0007669"/>
    <property type="project" value="TreeGrafter"/>
</dbReference>
<keyword evidence="1" id="KW-0732">Signal</keyword>
<evidence type="ECO:0000313" key="2">
    <source>
        <dbReference type="EnsemblMetazoa" id="G21092.1:cds"/>
    </source>
</evidence>
<dbReference type="GO" id="GO:0007160">
    <property type="term" value="P:cell-matrix adhesion"/>
    <property type="evidence" value="ECO:0007669"/>
    <property type="project" value="InterPro"/>
</dbReference>
<keyword evidence="3" id="KW-1185">Reference proteome</keyword>
<organism evidence="2 3">
    <name type="scientific">Magallana gigas</name>
    <name type="common">Pacific oyster</name>
    <name type="synonym">Crassostrea gigas</name>
    <dbReference type="NCBI Taxonomy" id="29159"/>
    <lineage>
        <taxon>Eukaryota</taxon>
        <taxon>Metazoa</taxon>
        <taxon>Spiralia</taxon>
        <taxon>Lophotrochozoa</taxon>
        <taxon>Mollusca</taxon>
        <taxon>Bivalvia</taxon>
        <taxon>Autobranchia</taxon>
        <taxon>Pteriomorphia</taxon>
        <taxon>Ostreida</taxon>
        <taxon>Ostreoidea</taxon>
        <taxon>Ostreidae</taxon>
        <taxon>Magallana</taxon>
    </lineage>
</organism>
<dbReference type="InterPro" id="IPR001299">
    <property type="entry name" value="Ependymin"/>
</dbReference>
<feature type="signal peptide" evidence="1">
    <location>
        <begin position="1"/>
        <end position="16"/>
    </location>
</feature>
<evidence type="ECO:0000313" key="3">
    <source>
        <dbReference type="Proteomes" id="UP000005408"/>
    </source>
</evidence>
<feature type="chain" id="PRO_5036474614" description="Mammalian ependymin-related protein 1" evidence="1">
    <location>
        <begin position="17"/>
        <end position="285"/>
    </location>
</feature>
<proteinExistence type="predicted"/>
<evidence type="ECO:0008006" key="4">
    <source>
        <dbReference type="Google" id="ProtNLM"/>
    </source>
</evidence>
<dbReference type="PANTHER" id="PTHR10697">
    <property type="entry name" value="MAMMALIAN EPENDYMIN-RELATED PROTEIN 1"/>
    <property type="match status" value="1"/>
</dbReference>
<dbReference type="GO" id="GO:0005576">
    <property type="term" value="C:extracellular region"/>
    <property type="evidence" value="ECO:0007669"/>
    <property type="project" value="InterPro"/>
</dbReference>
<name>A0A8W8JW32_MAGGI</name>
<dbReference type="Proteomes" id="UP000005408">
    <property type="component" value="Unassembled WGS sequence"/>
</dbReference>
<protein>
    <recommendedName>
        <fullName evidence="4">Mammalian ependymin-related protein 1</fullName>
    </recommendedName>
</protein>
<evidence type="ECO:0000256" key="1">
    <source>
        <dbReference type="SAM" id="SignalP"/>
    </source>
</evidence>
<accession>A0A8W8JW32</accession>
<reference evidence="2" key="1">
    <citation type="submission" date="2022-08" db="UniProtKB">
        <authorList>
            <consortium name="EnsemblMetazoa"/>
        </authorList>
    </citation>
    <scope>IDENTIFICATION</scope>
    <source>
        <strain evidence="2">05x7-T-G4-1.051#20</strain>
    </source>
</reference>
<dbReference type="PANTHER" id="PTHR10697:SF13">
    <property type="entry name" value="RICIN B LECTIN DOMAIN-CONTAINING PROTEIN"/>
    <property type="match status" value="1"/>
</dbReference>
<dbReference type="AlphaFoldDB" id="A0A8W8JW32"/>
<dbReference type="GO" id="GO:0005509">
    <property type="term" value="F:calcium ion binding"/>
    <property type="evidence" value="ECO:0007669"/>
    <property type="project" value="InterPro"/>
</dbReference>
<sequence length="285" mass="32396">MQRLACLFVLFAAVVGQENTCCPPPQWEASIRAKGVAFNPLLQTYETTQKVYLDEINGKFVHTVDADFEQTGKYQYTVFEDYRKAKRYLLVNGHCTISDLTEEFNREWCVSPANFLRNETFGIGDQSFVLQYFKVERDLTTYNLNGHSLVTRLSDNRCVIHQEMIDLFSKADPPTRSIRVSFVVHDMKDTISDNSVFDIPKACRGAQGQKNRQKRSTEDCDEVCGVEKAVESSGVTENIQKLVSSLVTIAFTRPLKSSGVTENIQKLVSSLVTIAFTRPLSWYRQ</sequence>